<reference evidence="2" key="1">
    <citation type="journal article" date="2023" name="Mol. Phylogenet. Evol.">
        <title>Genome-scale phylogeny and comparative genomics of the fungal order Sordariales.</title>
        <authorList>
            <person name="Hensen N."/>
            <person name="Bonometti L."/>
            <person name="Westerberg I."/>
            <person name="Brannstrom I.O."/>
            <person name="Guillou S."/>
            <person name="Cros-Aarteil S."/>
            <person name="Calhoun S."/>
            <person name="Haridas S."/>
            <person name="Kuo A."/>
            <person name="Mondo S."/>
            <person name="Pangilinan J."/>
            <person name="Riley R."/>
            <person name="LaButti K."/>
            <person name="Andreopoulos B."/>
            <person name="Lipzen A."/>
            <person name="Chen C."/>
            <person name="Yan M."/>
            <person name="Daum C."/>
            <person name="Ng V."/>
            <person name="Clum A."/>
            <person name="Steindorff A."/>
            <person name="Ohm R.A."/>
            <person name="Martin F."/>
            <person name="Silar P."/>
            <person name="Natvig D.O."/>
            <person name="Lalanne C."/>
            <person name="Gautier V."/>
            <person name="Ament-Velasquez S.L."/>
            <person name="Kruys A."/>
            <person name="Hutchinson M.I."/>
            <person name="Powell A.J."/>
            <person name="Barry K."/>
            <person name="Miller A.N."/>
            <person name="Grigoriev I.V."/>
            <person name="Debuchy R."/>
            <person name="Gladieux P."/>
            <person name="Hiltunen Thoren M."/>
            <person name="Johannesson H."/>
        </authorList>
    </citation>
    <scope>NUCLEOTIDE SEQUENCE</scope>
    <source>
        <strain evidence="2">PSN309</strain>
    </source>
</reference>
<protein>
    <recommendedName>
        <fullName evidence="4">LysM domain-containing protein</fullName>
    </recommendedName>
</protein>
<dbReference type="AlphaFoldDB" id="A0AAN6X8D2"/>
<evidence type="ECO:0008006" key="4">
    <source>
        <dbReference type="Google" id="ProtNLM"/>
    </source>
</evidence>
<proteinExistence type="predicted"/>
<evidence type="ECO:0000256" key="1">
    <source>
        <dbReference type="SAM" id="SignalP"/>
    </source>
</evidence>
<dbReference type="Gene3D" id="3.10.350.10">
    <property type="entry name" value="LysM domain"/>
    <property type="match status" value="1"/>
</dbReference>
<dbReference type="CDD" id="cd00118">
    <property type="entry name" value="LysM"/>
    <property type="match status" value="1"/>
</dbReference>
<keyword evidence="1" id="KW-0732">Signal</keyword>
<reference evidence="2" key="2">
    <citation type="submission" date="2023-05" db="EMBL/GenBank/DDBJ databases">
        <authorList>
            <consortium name="Lawrence Berkeley National Laboratory"/>
            <person name="Steindorff A."/>
            <person name="Hensen N."/>
            <person name="Bonometti L."/>
            <person name="Westerberg I."/>
            <person name="Brannstrom I.O."/>
            <person name="Guillou S."/>
            <person name="Cros-Aarteil S."/>
            <person name="Calhoun S."/>
            <person name="Haridas S."/>
            <person name="Kuo A."/>
            <person name="Mondo S."/>
            <person name="Pangilinan J."/>
            <person name="Riley R."/>
            <person name="Labutti K."/>
            <person name="Andreopoulos B."/>
            <person name="Lipzen A."/>
            <person name="Chen C."/>
            <person name="Yanf M."/>
            <person name="Daum C."/>
            <person name="Ng V."/>
            <person name="Clum A."/>
            <person name="Ohm R."/>
            <person name="Martin F."/>
            <person name="Silar P."/>
            <person name="Natvig D."/>
            <person name="Lalanne C."/>
            <person name="Gautier V."/>
            <person name="Ament-Velasquez S.L."/>
            <person name="Kruys A."/>
            <person name="Hutchinson M.I."/>
            <person name="Powell A.J."/>
            <person name="Barry K."/>
            <person name="Miller A.N."/>
            <person name="Grigoriev I.V."/>
            <person name="Debuchy R."/>
            <person name="Gladieux P."/>
            <person name="Thoren M.H."/>
            <person name="Johannesson H."/>
        </authorList>
    </citation>
    <scope>NUCLEOTIDE SEQUENCE</scope>
    <source>
        <strain evidence="2">PSN309</strain>
    </source>
</reference>
<keyword evidence="3" id="KW-1185">Reference proteome</keyword>
<dbReference type="EMBL" id="MU864351">
    <property type="protein sequence ID" value="KAK4193197.1"/>
    <property type="molecule type" value="Genomic_DNA"/>
</dbReference>
<evidence type="ECO:0000313" key="2">
    <source>
        <dbReference type="EMBL" id="KAK4193197.1"/>
    </source>
</evidence>
<dbReference type="Proteomes" id="UP001302126">
    <property type="component" value="Unassembled WGS sequence"/>
</dbReference>
<sequence length="261" mass="29390">MRAKVITMPTTKSLTTLFLLALTTSVFAYEFPVDNTRRRVPCNGPFYTPPRPTQTFIQPEGDKYARMKDCIDYTGTDPNPPLVIHEKGYNRYLRGPAPCRDITLRQGSYSRGRTTQTCYGPKVPCAERAQLRYCIWSAEHGWGEGAKPKPISEEKPWCRDIPFPHPTPREGCDCLMQVTIRDKSRFRSDPDRPCRDIARQAGVTVDQIKAWNSWVGDRCGEGLFAGMEQGSYEKRSVCVGLKSEAESSKLSQVTLVDGGDL</sequence>
<name>A0AAN6X8D2_9PEZI</name>
<organism evidence="2 3">
    <name type="scientific">Podospora australis</name>
    <dbReference type="NCBI Taxonomy" id="1536484"/>
    <lineage>
        <taxon>Eukaryota</taxon>
        <taxon>Fungi</taxon>
        <taxon>Dikarya</taxon>
        <taxon>Ascomycota</taxon>
        <taxon>Pezizomycotina</taxon>
        <taxon>Sordariomycetes</taxon>
        <taxon>Sordariomycetidae</taxon>
        <taxon>Sordariales</taxon>
        <taxon>Podosporaceae</taxon>
        <taxon>Podospora</taxon>
    </lineage>
</organism>
<dbReference type="InterPro" id="IPR036779">
    <property type="entry name" value="LysM_dom_sf"/>
</dbReference>
<dbReference type="InterPro" id="IPR018392">
    <property type="entry name" value="LysM"/>
</dbReference>
<evidence type="ECO:0000313" key="3">
    <source>
        <dbReference type="Proteomes" id="UP001302126"/>
    </source>
</evidence>
<feature type="chain" id="PRO_5042857458" description="LysM domain-containing protein" evidence="1">
    <location>
        <begin position="29"/>
        <end position="261"/>
    </location>
</feature>
<feature type="signal peptide" evidence="1">
    <location>
        <begin position="1"/>
        <end position="28"/>
    </location>
</feature>
<comment type="caution">
    <text evidence="2">The sequence shown here is derived from an EMBL/GenBank/DDBJ whole genome shotgun (WGS) entry which is preliminary data.</text>
</comment>
<accession>A0AAN6X8D2</accession>
<gene>
    <name evidence="2" type="ORF">QBC35DRAFT_458259</name>
</gene>